<protein>
    <submittedName>
        <fullName evidence="1">Glycosyltransferase family 4 protein</fullName>
    </submittedName>
</protein>
<evidence type="ECO:0000313" key="1">
    <source>
        <dbReference type="EMBL" id="GJH17901.1"/>
    </source>
</evidence>
<evidence type="ECO:0000313" key="2">
    <source>
        <dbReference type="Proteomes" id="UP001055013"/>
    </source>
</evidence>
<keyword evidence="2" id="KW-1185">Reference proteome</keyword>
<proteinExistence type="predicted"/>
<comment type="caution">
    <text evidence="1">The sequence shown here is derived from an EMBL/GenBank/DDBJ whole genome shotgun (WGS) entry which is preliminary data.</text>
</comment>
<name>A0ACB5QRV2_9BURK</name>
<sequence length="383" mass="41642">MRIVHLANHAQTIGNGTVNMMVDLACMQASMGQDVVVASSGGGFEPLLRRHGITHVPLQQSRQPWRVPSMIAGFNRLIDRFDPEIVHAHMMTGALISRFGSMRRRFALVTTVHHELQKSASLVRAGDRMVAVSRAVAMDLQARGIDPARMSIVLNGAVGAPRLVCRPAAKPVRLKHPNIVCVAGMYRRKGIADLLQAFALVREQSASEREFMSEPHLYLVGDGPERASMEALAAELGIAEVAHFTGFVADARPYLASADIFALLSREDPGPLVIAEAREAGCAIVATRVGGIPEMLDDGAAGLLVTAGDIEQAAAKLRWLLLDRQARGQLAARARQNLQPLSVERVCGEYMAVYQQTLKERESMGRRQLALDARRPRTTDGAI</sequence>
<organism evidence="1 2">
    <name type="scientific">Caballeronia novacaledonica</name>
    <dbReference type="NCBI Taxonomy" id="1544861"/>
    <lineage>
        <taxon>Bacteria</taxon>
        <taxon>Pseudomonadati</taxon>
        <taxon>Pseudomonadota</taxon>
        <taxon>Betaproteobacteria</taxon>
        <taxon>Burkholderiales</taxon>
        <taxon>Burkholderiaceae</taxon>
        <taxon>Caballeronia</taxon>
    </lineage>
</organism>
<gene>
    <name evidence="1" type="ORF">CBA19CS22_15185</name>
</gene>
<dbReference type="EMBL" id="BPUR01000007">
    <property type="protein sequence ID" value="GJH17901.1"/>
    <property type="molecule type" value="Genomic_DNA"/>
</dbReference>
<accession>A0ACB5QRV2</accession>
<reference evidence="1" key="1">
    <citation type="submission" date="2021-09" db="EMBL/GenBank/DDBJ databases">
        <title>Isolation and characterization of 3-chlorobenzoate degrading bacteria from soils in Shizuoka.</title>
        <authorList>
            <person name="Ifat A."/>
            <person name="Ogawa N."/>
            <person name="Kimbara K."/>
            <person name="Moriuchi R."/>
            <person name="Dohra H."/>
            <person name="Shintani M."/>
        </authorList>
    </citation>
    <scope>NUCLEOTIDE SEQUENCE</scope>
    <source>
        <strain evidence="1">19CS2-2</strain>
    </source>
</reference>
<dbReference type="Proteomes" id="UP001055013">
    <property type="component" value="Unassembled WGS sequence"/>
</dbReference>